<organism evidence="14 15">
    <name type="scientific">Carpinus fangiana</name>
    <dbReference type="NCBI Taxonomy" id="176857"/>
    <lineage>
        <taxon>Eukaryota</taxon>
        <taxon>Viridiplantae</taxon>
        <taxon>Streptophyta</taxon>
        <taxon>Embryophyta</taxon>
        <taxon>Tracheophyta</taxon>
        <taxon>Spermatophyta</taxon>
        <taxon>Magnoliopsida</taxon>
        <taxon>eudicotyledons</taxon>
        <taxon>Gunneridae</taxon>
        <taxon>Pentapetalae</taxon>
        <taxon>rosids</taxon>
        <taxon>fabids</taxon>
        <taxon>Fagales</taxon>
        <taxon>Betulaceae</taxon>
        <taxon>Carpinus</taxon>
    </lineage>
</organism>
<feature type="region of interest" description="Disordered" evidence="12">
    <location>
        <begin position="119"/>
        <end position="170"/>
    </location>
</feature>
<evidence type="ECO:0000256" key="12">
    <source>
        <dbReference type="SAM" id="MobiDB-lite"/>
    </source>
</evidence>
<evidence type="ECO:0000256" key="1">
    <source>
        <dbReference type="ARBA" id="ARBA00004225"/>
    </source>
</evidence>
<keyword evidence="9" id="KW-0350">Heme biosynthesis</keyword>
<feature type="transmembrane region" description="Helical" evidence="13">
    <location>
        <begin position="464"/>
        <end position="482"/>
    </location>
</feature>
<evidence type="ECO:0000256" key="6">
    <source>
        <dbReference type="ARBA" id="ARBA00022946"/>
    </source>
</evidence>
<comment type="subcellular location">
    <subcellularLocation>
        <location evidence="1">Mitochondrion membrane</location>
        <topology evidence="1">Multi-pass membrane protein</topology>
    </subcellularLocation>
</comment>
<evidence type="ECO:0000256" key="8">
    <source>
        <dbReference type="ARBA" id="ARBA00023128"/>
    </source>
</evidence>
<dbReference type="GO" id="GO:0008495">
    <property type="term" value="F:protoheme IX farnesyltransferase activity"/>
    <property type="evidence" value="ECO:0007669"/>
    <property type="project" value="InterPro"/>
</dbReference>
<comment type="similarity">
    <text evidence="2">Belongs to the UbiA prenyltransferase family.</text>
</comment>
<dbReference type="GO" id="GO:0006784">
    <property type="term" value="P:heme A biosynthetic process"/>
    <property type="evidence" value="ECO:0007669"/>
    <property type="project" value="TreeGrafter"/>
</dbReference>
<comment type="caution">
    <text evidence="14">The sequence shown here is derived from an EMBL/GenBank/DDBJ whole genome shotgun (WGS) entry which is preliminary data.</text>
</comment>
<dbReference type="InterPro" id="IPR044878">
    <property type="entry name" value="UbiA_sf"/>
</dbReference>
<accession>A0A5N6KPT5</accession>
<feature type="transmembrane region" description="Helical" evidence="13">
    <location>
        <begin position="294"/>
        <end position="312"/>
    </location>
</feature>
<evidence type="ECO:0000313" key="14">
    <source>
        <dbReference type="EMBL" id="KAB8337176.1"/>
    </source>
</evidence>
<name>A0A5N6KPT5_9ROSI</name>
<keyword evidence="6" id="KW-0809">Transit peptide</keyword>
<evidence type="ECO:0000256" key="13">
    <source>
        <dbReference type="SAM" id="Phobius"/>
    </source>
</evidence>
<feature type="transmembrane region" description="Helical" evidence="13">
    <location>
        <begin position="266"/>
        <end position="288"/>
    </location>
</feature>
<evidence type="ECO:0000256" key="7">
    <source>
        <dbReference type="ARBA" id="ARBA00022989"/>
    </source>
</evidence>
<dbReference type="EMBL" id="VIBQ01000009">
    <property type="protein sequence ID" value="KAB8337176.1"/>
    <property type="molecule type" value="Genomic_DNA"/>
</dbReference>
<dbReference type="Proteomes" id="UP000327013">
    <property type="component" value="Unassembled WGS sequence"/>
</dbReference>
<evidence type="ECO:0000256" key="3">
    <source>
        <dbReference type="ARBA" id="ARBA00016335"/>
    </source>
</evidence>
<gene>
    <name evidence="14" type="ORF">FH972_021480</name>
</gene>
<dbReference type="InterPro" id="IPR000537">
    <property type="entry name" value="UbiA_prenyltransferase"/>
</dbReference>
<dbReference type="FunFam" id="1.10.357.140:FF:000004">
    <property type="entry name" value="Protoheme IX farnesyltransferase, mitochondrial"/>
    <property type="match status" value="1"/>
</dbReference>
<evidence type="ECO:0000256" key="5">
    <source>
        <dbReference type="ARBA" id="ARBA00022692"/>
    </source>
</evidence>
<dbReference type="PANTHER" id="PTHR43448:SF2">
    <property type="entry name" value="PROTOHEME IX FARNESYLTRANSFERASE, MITOCHONDRIAL"/>
    <property type="match status" value="1"/>
</dbReference>
<dbReference type="HAMAP" id="MF_00154">
    <property type="entry name" value="CyoE_CtaB"/>
    <property type="match status" value="1"/>
</dbReference>
<keyword evidence="4" id="KW-0808">Transferase</keyword>
<dbReference type="InterPro" id="IPR006369">
    <property type="entry name" value="Protohaem_IX_farnesylTrfase"/>
</dbReference>
<evidence type="ECO:0000256" key="2">
    <source>
        <dbReference type="ARBA" id="ARBA00005985"/>
    </source>
</evidence>
<feature type="transmembrane region" description="Helical" evidence="13">
    <location>
        <begin position="191"/>
        <end position="210"/>
    </location>
</feature>
<feature type="transmembrane region" description="Helical" evidence="13">
    <location>
        <begin position="222"/>
        <end position="245"/>
    </location>
</feature>
<evidence type="ECO:0000256" key="9">
    <source>
        <dbReference type="ARBA" id="ARBA00023133"/>
    </source>
</evidence>
<reference evidence="14 15" key="1">
    <citation type="submission" date="2019-06" db="EMBL/GenBank/DDBJ databases">
        <title>A chromosomal-level reference genome of Carpinus fangiana (Coryloideae, Betulaceae).</title>
        <authorList>
            <person name="Yang X."/>
            <person name="Wang Z."/>
            <person name="Zhang L."/>
            <person name="Hao G."/>
            <person name="Liu J."/>
            <person name="Yang Y."/>
        </authorList>
    </citation>
    <scope>NUCLEOTIDE SEQUENCE [LARGE SCALE GENOMIC DNA]</scope>
    <source>
        <strain evidence="14">Cfa_2016G</strain>
        <tissue evidence="14">Leaf</tissue>
    </source>
</reference>
<dbReference type="PANTHER" id="PTHR43448">
    <property type="entry name" value="PROTOHEME IX FARNESYLTRANSFERASE, MITOCHONDRIAL"/>
    <property type="match status" value="1"/>
</dbReference>
<dbReference type="OrthoDB" id="5211at2759"/>
<evidence type="ECO:0000256" key="10">
    <source>
        <dbReference type="ARBA" id="ARBA00023136"/>
    </source>
</evidence>
<proteinExistence type="inferred from homology"/>
<dbReference type="CDD" id="cd13957">
    <property type="entry name" value="PT_UbiA_Cox10"/>
    <property type="match status" value="1"/>
</dbReference>
<evidence type="ECO:0000256" key="4">
    <source>
        <dbReference type="ARBA" id="ARBA00022679"/>
    </source>
</evidence>
<dbReference type="AlphaFoldDB" id="A0A5N6KPT5"/>
<keyword evidence="5 13" id="KW-0812">Transmembrane</keyword>
<dbReference type="Gene3D" id="1.10.357.140">
    <property type="entry name" value="UbiA prenyltransferase"/>
    <property type="match status" value="1"/>
</dbReference>
<feature type="transmembrane region" description="Helical" evidence="13">
    <location>
        <begin position="406"/>
        <end position="428"/>
    </location>
</feature>
<keyword evidence="8" id="KW-0496">Mitochondrion</keyword>
<feature type="region of interest" description="Disordered" evidence="12">
    <location>
        <begin position="510"/>
        <end position="536"/>
    </location>
</feature>
<evidence type="ECO:0000313" key="15">
    <source>
        <dbReference type="Proteomes" id="UP000327013"/>
    </source>
</evidence>
<feature type="transmembrane region" description="Helical" evidence="13">
    <location>
        <begin position="321"/>
        <end position="342"/>
    </location>
</feature>
<evidence type="ECO:0000256" key="11">
    <source>
        <dbReference type="ARBA" id="ARBA00030253"/>
    </source>
</evidence>
<protein>
    <recommendedName>
        <fullName evidence="3">Protoheme IX farnesyltransferase, mitochondrial</fullName>
    </recommendedName>
    <alternativeName>
        <fullName evidence="11">Heme O synthase</fullName>
    </alternativeName>
</protein>
<keyword evidence="15" id="KW-1185">Reference proteome</keyword>
<sequence length="536" mass="58723">MLDCNNSPLPAIFPRVNPGAMMLIHSADIPLVRSLEYAQVCRPCLQRLSRKAGRNLRFASTSAIYTKMSGALGSPSKKAYFKSNDLWTGTNFSLSPLQKHQRSAFEAQRGENQSSIAHTALTSRPTAAAPLHETSLPHRRRKRRQQDHGTDTPNSIPADASSKLSNMSSAAPHNSFKQRFLTYLALTKPRLTFLIVLTTTSAYTLFPVAVSPMSASLTLSPLTLLNLTTGTALSSACANALNMLMEPEHDAKMTRTRNRPLVRRLITPRAAAAFAILTGACGVALLHYGVNPTVAFLGALNVLLYAGCYTPLKRISVVNTWVGAVVGGIPPLMGWAAAAGQATPYEDAGWRDLLFDPYTSAGGWLIAGLLFAWQFPHFNALSYTIRHEYAAAGYRMLASINPRKNAAIALRYSILMLPICVALSYVGVTSWTYAPISVGVNAWVVREAWRFWRHEGGQGTARSLFWASVWQLPLILIMAMVLKQGMWERVFWGGLDEEEWEDALRDLPGDVSANRQKRGDEAKGSGRMVGETQVSA</sequence>
<dbReference type="Pfam" id="PF01040">
    <property type="entry name" value="UbiA"/>
    <property type="match status" value="1"/>
</dbReference>
<feature type="transmembrane region" description="Helical" evidence="13">
    <location>
        <begin position="362"/>
        <end position="385"/>
    </location>
</feature>
<keyword evidence="10 13" id="KW-0472">Membrane</keyword>
<dbReference type="GO" id="GO:0031966">
    <property type="term" value="C:mitochondrial membrane"/>
    <property type="evidence" value="ECO:0007669"/>
    <property type="project" value="UniProtKB-SubCell"/>
</dbReference>
<keyword evidence="7 13" id="KW-1133">Transmembrane helix</keyword>